<protein>
    <recommendedName>
        <fullName evidence="7">DNA mismatch repair protein PMS1</fullName>
    </recommendedName>
</protein>
<accession>A0AAD9U8C1</accession>
<dbReference type="InterPro" id="IPR020568">
    <property type="entry name" value="Ribosomal_Su5_D2-typ_SF"/>
</dbReference>
<dbReference type="NCBIfam" id="TIGR00585">
    <property type="entry name" value="mutl"/>
    <property type="match status" value="1"/>
</dbReference>
<dbReference type="Pfam" id="PF01119">
    <property type="entry name" value="DNA_mis_repair"/>
    <property type="match status" value="1"/>
</dbReference>
<feature type="domain" description="MutL C-terminal dimerisation" evidence="3">
    <location>
        <begin position="730"/>
        <end position="887"/>
    </location>
</feature>
<dbReference type="InterPro" id="IPR042120">
    <property type="entry name" value="MutL_C_dimsub"/>
</dbReference>
<name>A0AAD9U8C1_9ROSI</name>
<dbReference type="InterPro" id="IPR014762">
    <property type="entry name" value="DNA_mismatch_repair_CS"/>
</dbReference>
<keyword evidence="2" id="KW-0227">DNA damage</keyword>
<evidence type="ECO:0000256" key="2">
    <source>
        <dbReference type="ARBA" id="ARBA00022763"/>
    </source>
</evidence>
<reference evidence="5" key="1">
    <citation type="journal article" date="2023" name="Plant J.">
        <title>Genome sequences and population genomics provide insights into the demographic history, inbreeding, and mutation load of two 'living fossil' tree species of Dipteronia.</title>
        <authorList>
            <person name="Feng Y."/>
            <person name="Comes H.P."/>
            <person name="Chen J."/>
            <person name="Zhu S."/>
            <person name="Lu R."/>
            <person name="Zhang X."/>
            <person name="Li P."/>
            <person name="Qiu J."/>
            <person name="Olsen K.M."/>
            <person name="Qiu Y."/>
        </authorList>
    </citation>
    <scope>NUCLEOTIDE SEQUENCE</scope>
    <source>
        <strain evidence="5">KIB01</strain>
    </source>
</reference>
<dbReference type="FunFam" id="3.30.1370.100:FF:000001">
    <property type="entry name" value="Mismatch repair endonuclease pms1, putative"/>
    <property type="match status" value="1"/>
</dbReference>
<dbReference type="Pfam" id="PF13589">
    <property type="entry name" value="HATPase_c_3"/>
    <property type="match status" value="1"/>
</dbReference>
<dbReference type="GO" id="GO:0030983">
    <property type="term" value="F:mismatched DNA binding"/>
    <property type="evidence" value="ECO:0007669"/>
    <property type="project" value="InterPro"/>
</dbReference>
<dbReference type="InterPro" id="IPR002099">
    <property type="entry name" value="MutL/Mlh/PMS"/>
</dbReference>
<dbReference type="GO" id="GO:0016887">
    <property type="term" value="F:ATP hydrolysis activity"/>
    <property type="evidence" value="ECO:0007669"/>
    <property type="project" value="InterPro"/>
</dbReference>
<dbReference type="EMBL" id="JANJYI010000005">
    <property type="protein sequence ID" value="KAK2649453.1"/>
    <property type="molecule type" value="Genomic_DNA"/>
</dbReference>
<dbReference type="SUPFAM" id="SSF118116">
    <property type="entry name" value="DNA mismatch repair protein MutL"/>
    <property type="match status" value="1"/>
</dbReference>
<dbReference type="InterPro" id="IPR014721">
    <property type="entry name" value="Ribsml_uS5_D2-typ_fold_subgr"/>
</dbReference>
<comment type="similarity">
    <text evidence="1">Belongs to the DNA mismatch repair MutL/HexB family.</text>
</comment>
<sequence>MEEATPTTNSPTIRPINRGVVHKICAGQVILDLQSAVKELVENSLDAGATTIEIALKEYGEEWFQVIDNGCGIAPSNFKVLALKHHTSKLADFPDLQSLTTFGFRGEALSSLCALGNLTVETRTRYETVATHLTFDHSGLLTDEKKTARQIGTTVTVKKLFSNLPVRSKEFKRNIRKEYGKLISLLHAYALIAKGVRLVCSNTTGKNLKSVVLKTQGSGSLKDNIITVLGINTFNCLEPVSIFISDSCKVEGFLSKPGQASGRNLGDRQYFFVNGRPVDMPKVGKLVNELYKGANSRQYPIAIMNFTVPTKACDVNVTPDKRKIFFSDECSILQALRDGLQQIYSPNNVSYSLNEVEEQSREAESSEFCSREKSHVPPKLLPDGSISNKFHLKKHIADDDTSSETAEISALHSNVIEGLIDSRFEKSMGKDFTLRAHDNKKADSFSKFNCGKLMTSPNIPTEKNSPSPSRVIENNIAGNRKANDRSSCIQSSIDKFITVSKRKFEHIGTVLSEVPLLRNQSLNCKLKKSNSEVHALITRSPAEHLVDDSAAMNKYEPSELLRAERVYKEIENPFSSDNNTIGKPEEVTQEKPILLVDEPQEKSMPLVDEPPTVSSNKDVQHMSEDQSVEVSPLYFSGSLVVSPMPSSGLNICSTLQFSFQDLRRRRQQRLSSMRYSNCTSGSLKLRRCYAAATLELSQPENEERKARALAAATTELERLFRKEDFSRMKVIGQFNLGFIIGKLDRDLFIVDQHAADEKYNFERLAQSTILNQQPLLRPLMLELTPEEEVVASMHIDIIRKNGFALEEDLHAPPGHHFKLKAVPFSKNTTFGVEDVKDLISTLADSQGECSIISSYKLGTQDSVCPSRVRAMLASRACRTSVMIGDALGRNEMQKILKNLANLKSPWNCPHGRPTMRHLVDLTTVRKSLDENDITC</sequence>
<dbReference type="PANTHER" id="PTHR10073:SF52">
    <property type="entry name" value="MISMATCH REPAIR ENDONUCLEASE PMS2"/>
    <property type="match status" value="1"/>
</dbReference>
<dbReference type="InterPro" id="IPR042121">
    <property type="entry name" value="MutL_C_regsub"/>
</dbReference>
<evidence type="ECO:0000313" key="5">
    <source>
        <dbReference type="EMBL" id="KAK2649453.1"/>
    </source>
</evidence>
<evidence type="ECO:0008006" key="7">
    <source>
        <dbReference type="Google" id="ProtNLM"/>
    </source>
</evidence>
<dbReference type="AlphaFoldDB" id="A0AAD9U8C1"/>
<dbReference type="PANTHER" id="PTHR10073">
    <property type="entry name" value="DNA MISMATCH REPAIR PROTEIN MLH, PMS, MUTL"/>
    <property type="match status" value="1"/>
</dbReference>
<dbReference type="Gene3D" id="3.30.1540.20">
    <property type="entry name" value="MutL, C-terminal domain, dimerisation subdomain"/>
    <property type="match status" value="1"/>
</dbReference>
<evidence type="ECO:0000313" key="6">
    <source>
        <dbReference type="Proteomes" id="UP001280121"/>
    </source>
</evidence>
<gene>
    <name evidence="5" type="ORF">Ddye_016942</name>
</gene>
<dbReference type="SUPFAM" id="SSF54211">
    <property type="entry name" value="Ribosomal protein S5 domain 2-like"/>
    <property type="match status" value="1"/>
</dbReference>
<dbReference type="SUPFAM" id="SSF55874">
    <property type="entry name" value="ATPase domain of HSP90 chaperone/DNA topoisomerase II/histidine kinase"/>
    <property type="match status" value="1"/>
</dbReference>
<dbReference type="CDD" id="cd16926">
    <property type="entry name" value="HATPase_MutL-MLH-PMS-like"/>
    <property type="match status" value="1"/>
</dbReference>
<organism evidence="5 6">
    <name type="scientific">Dipteronia dyeriana</name>
    <dbReference type="NCBI Taxonomy" id="168575"/>
    <lineage>
        <taxon>Eukaryota</taxon>
        <taxon>Viridiplantae</taxon>
        <taxon>Streptophyta</taxon>
        <taxon>Embryophyta</taxon>
        <taxon>Tracheophyta</taxon>
        <taxon>Spermatophyta</taxon>
        <taxon>Magnoliopsida</taxon>
        <taxon>eudicotyledons</taxon>
        <taxon>Gunneridae</taxon>
        <taxon>Pentapetalae</taxon>
        <taxon>rosids</taxon>
        <taxon>malvids</taxon>
        <taxon>Sapindales</taxon>
        <taxon>Sapindaceae</taxon>
        <taxon>Hippocastanoideae</taxon>
        <taxon>Acereae</taxon>
        <taxon>Dipteronia</taxon>
    </lineage>
</organism>
<dbReference type="GO" id="GO:0032389">
    <property type="term" value="C:MutLalpha complex"/>
    <property type="evidence" value="ECO:0007669"/>
    <property type="project" value="TreeGrafter"/>
</dbReference>
<dbReference type="InterPro" id="IPR037198">
    <property type="entry name" value="MutL_C_sf"/>
</dbReference>
<dbReference type="Gene3D" id="3.30.230.10">
    <property type="match status" value="1"/>
</dbReference>
<dbReference type="InterPro" id="IPR036890">
    <property type="entry name" value="HATPase_C_sf"/>
</dbReference>
<evidence type="ECO:0000256" key="1">
    <source>
        <dbReference type="ARBA" id="ARBA00006082"/>
    </source>
</evidence>
<keyword evidence="6" id="KW-1185">Reference proteome</keyword>
<dbReference type="SMART" id="SM01340">
    <property type="entry name" value="DNA_mis_repair"/>
    <property type="match status" value="1"/>
</dbReference>
<dbReference type="SMART" id="SM00853">
    <property type="entry name" value="MutL_C"/>
    <property type="match status" value="1"/>
</dbReference>
<dbReference type="CDD" id="cd03484">
    <property type="entry name" value="MutL_Trans_hPMS_2_like"/>
    <property type="match status" value="1"/>
</dbReference>
<dbReference type="FunFam" id="3.30.230.10:FF:000054">
    <property type="entry name" value="DNA mismatch repair protein PMS1"/>
    <property type="match status" value="1"/>
</dbReference>
<feature type="domain" description="DNA mismatch repair protein S5" evidence="4">
    <location>
        <begin position="225"/>
        <end position="345"/>
    </location>
</feature>
<dbReference type="Gene3D" id="3.30.565.10">
    <property type="entry name" value="Histidine kinase-like ATPase, C-terminal domain"/>
    <property type="match status" value="1"/>
</dbReference>
<dbReference type="Proteomes" id="UP001280121">
    <property type="component" value="Unassembled WGS sequence"/>
</dbReference>
<dbReference type="InterPro" id="IPR038973">
    <property type="entry name" value="MutL/Mlh/Pms-like"/>
</dbReference>
<dbReference type="InterPro" id="IPR013507">
    <property type="entry name" value="DNA_mismatch_S5_2-like"/>
</dbReference>
<dbReference type="GO" id="GO:0140664">
    <property type="term" value="F:ATP-dependent DNA damage sensor activity"/>
    <property type="evidence" value="ECO:0007669"/>
    <property type="project" value="InterPro"/>
</dbReference>
<dbReference type="GO" id="GO:0005524">
    <property type="term" value="F:ATP binding"/>
    <property type="evidence" value="ECO:0007669"/>
    <property type="project" value="InterPro"/>
</dbReference>
<evidence type="ECO:0000259" key="4">
    <source>
        <dbReference type="SMART" id="SM01340"/>
    </source>
</evidence>
<dbReference type="InterPro" id="IPR014790">
    <property type="entry name" value="MutL_C"/>
</dbReference>
<evidence type="ECO:0000259" key="3">
    <source>
        <dbReference type="SMART" id="SM00853"/>
    </source>
</evidence>
<dbReference type="GO" id="GO:0006298">
    <property type="term" value="P:mismatch repair"/>
    <property type="evidence" value="ECO:0007669"/>
    <property type="project" value="InterPro"/>
</dbReference>
<proteinExistence type="inferred from homology"/>
<dbReference type="PROSITE" id="PS00058">
    <property type="entry name" value="DNA_MISMATCH_REPAIR_1"/>
    <property type="match status" value="1"/>
</dbReference>
<dbReference type="Gene3D" id="3.30.1370.100">
    <property type="entry name" value="MutL, C-terminal domain, regulatory subdomain"/>
    <property type="match status" value="1"/>
</dbReference>
<dbReference type="Pfam" id="PF08676">
    <property type="entry name" value="MutL_C"/>
    <property type="match status" value="1"/>
</dbReference>
<dbReference type="FunFam" id="3.30.565.10:FF:000014">
    <property type="entry name" value="Mismatch repair endonuclease pms1, putative"/>
    <property type="match status" value="1"/>
</dbReference>
<comment type="caution">
    <text evidence="5">The sequence shown here is derived from an EMBL/GenBank/DDBJ whole genome shotgun (WGS) entry which is preliminary data.</text>
</comment>